<reference evidence="1 2" key="1">
    <citation type="submission" date="2020-03" db="EMBL/GenBank/DDBJ databases">
        <title>WGS of actinomycetes isolated from Thailand.</title>
        <authorList>
            <person name="Thawai C."/>
        </authorList>
    </citation>
    <scope>NUCLEOTIDE SEQUENCE [LARGE SCALE GENOMIC DNA]</scope>
    <source>
        <strain evidence="1 2">PRB2-1</strain>
    </source>
</reference>
<name>A0ABX0ZEQ5_9ACTN</name>
<organism evidence="1 2">
    <name type="scientific">Actinacidiphila epipremni</name>
    <dbReference type="NCBI Taxonomy" id="2053013"/>
    <lineage>
        <taxon>Bacteria</taxon>
        <taxon>Bacillati</taxon>
        <taxon>Actinomycetota</taxon>
        <taxon>Actinomycetes</taxon>
        <taxon>Kitasatosporales</taxon>
        <taxon>Streptomycetaceae</taxon>
        <taxon>Actinacidiphila</taxon>
    </lineage>
</organism>
<keyword evidence="2" id="KW-1185">Reference proteome</keyword>
<sequence>MSRIVRYVGGPLDGQELDVTGWTDEEIRTGTYEIVDGWADRADYEPEPGGDPLLWHYRGPAPG</sequence>
<proteinExistence type="predicted"/>
<evidence type="ECO:0000313" key="1">
    <source>
        <dbReference type="EMBL" id="NJP42260.1"/>
    </source>
</evidence>
<dbReference type="Proteomes" id="UP000734511">
    <property type="component" value="Unassembled WGS sequence"/>
</dbReference>
<protein>
    <submittedName>
        <fullName evidence="1">Uncharacterized protein</fullName>
    </submittedName>
</protein>
<evidence type="ECO:0000313" key="2">
    <source>
        <dbReference type="Proteomes" id="UP000734511"/>
    </source>
</evidence>
<comment type="caution">
    <text evidence="1">The sequence shown here is derived from an EMBL/GenBank/DDBJ whole genome shotgun (WGS) entry which is preliminary data.</text>
</comment>
<dbReference type="EMBL" id="JAATEJ010000001">
    <property type="protein sequence ID" value="NJP42260.1"/>
    <property type="molecule type" value="Genomic_DNA"/>
</dbReference>
<dbReference type="RefSeq" id="WP_167981096.1">
    <property type="nucleotide sequence ID" value="NZ_JAATEJ010000001.1"/>
</dbReference>
<accession>A0ABX0ZEQ5</accession>
<gene>
    <name evidence="1" type="ORF">HCN08_02345</name>
</gene>